<gene>
    <name evidence="2" type="ORF">Tci_541851</name>
</gene>
<accession>A0A699IQJ2</accession>
<dbReference type="EMBL" id="BKCJ010311689">
    <property type="protein sequence ID" value="GEZ69878.1"/>
    <property type="molecule type" value="Genomic_DNA"/>
</dbReference>
<feature type="region of interest" description="Disordered" evidence="1">
    <location>
        <begin position="149"/>
        <end position="173"/>
    </location>
</feature>
<reference evidence="2" key="1">
    <citation type="journal article" date="2019" name="Sci. Rep.">
        <title>Draft genome of Tanacetum cinerariifolium, the natural source of mosquito coil.</title>
        <authorList>
            <person name="Yamashiro T."/>
            <person name="Shiraishi A."/>
            <person name="Satake H."/>
            <person name="Nakayama K."/>
        </authorList>
    </citation>
    <scope>NUCLEOTIDE SEQUENCE</scope>
</reference>
<organism evidence="2">
    <name type="scientific">Tanacetum cinerariifolium</name>
    <name type="common">Dalmatian daisy</name>
    <name type="synonym">Chrysanthemum cinerariifolium</name>
    <dbReference type="NCBI Taxonomy" id="118510"/>
    <lineage>
        <taxon>Eukaryota</taxon>
        <taxon>Viridiplantae</taxon>
        <taxon>Streptophyta</taxon>
        <taxon>Embryophyta</taxon>
        <taxon>Tracheophyta</taxon>
        <taxon>Spermatophyta</taxon>
        <taxon>Magnoliopsida</taxon>
        <taxon>eudicotyledons</taxon>
        <taxon>Gunneridae</taxon>
        <taxon>Pentapetalae</taxon>
        <taxon>asterids</taxon>
        <taxon>campanulids</taxon>
        <taxon>Asterales</taxon>
        <taxon>Asteraceae</taxon>
        <taxon>Asteroideae</taxon>
        <taxon>Anthemideae</taxon>
        <taxon>Anthemidinae</taxon>
        <taxon>Tanacetum</taxon>
    </lineage>
</organism>
<evidence type="ECO:0000313" key="2">
    <source>
        <dbReference type="EMBL" id="GEZ69878.1"/>
    </source>
</evidence>
<name>A0A699IQJ2_TANCI</name>
<evidence type="ECO:0000256" key="1">
    <source>
        <dbReference type="SAM" id="MobiDB-lite"/>
    </source>
</evidence>
<dbReference type="AlphaFoldDB" id="A0A699IQJ2"/>
<sequence>MPVVSVVLRGLKEVEIDSILDEFAGELILLKSIPPEINETDCDPEEEIHLIEKLFDSLMEEIDISFTPDDSMPPGIKEDDYDSERDTLILEELLRNDSLSFPKNESFHYDIPSSFRPPTKPPDDDSGILNVKVMGDIFEQYVLMPRLLPTQPNPASNQEKSPHLLSHRGIKAS</sequence>
<protein>
    <recommendedName>
        <fullName evidence="3">Reverse transcriptase domain-containing protein</fullName>
    </recommendedName>
</protein>
<comment type="caution">
    <text evidence="2">The sequence shown here is derived from an EMBL/GenBank/DDBJ whole genome shotgun (WGS) entry which is preliminary data.</text>
</comment>
<proteinExistence type="predicted"/>
<evidence type="ECO:0008006" key="3">
    <source>
        <dbReference type="Google" id="ProtNLM"/>
    </source>
</evidence>